<sequence>MLFLSAIKHGQSLGATARAFGMSKEAGYTILRRRYLELRRNGVEVAEIAAELGFRSRRMPVWEEAVGRTQRHHLSVPEATQAFFWETFDAGTTVAAAAATAGVARATGYRWHQKRFDESRSSGSTLTRISKSLRLTSEQARSFEEQRLSALREQERRSTRAHRLALFTVAEVERRGVAISPTKQRRAARVEQYWQLMRDGVSNAQACRTLGVSRR</sequence>
<proteinExistence type="predicted"/>
<gene>
    <name evidence="1" type="ORF">C5C40_12640</name>
</gene>
<keyword evidence="2" id="KW-1185">Reference proteome</keyword>
<evidence type="ECO:0000313" key="2">
    <source>
        <dbReference type="Proteomes" id="UP000239698"/>
    </source>
</evidence>
<evidence type="ECO:0000313" key="1">
    <source>
        <dbReference type="EMBL" id="PPH74821.1"/>
    </source>
</evidence>
<organism evidence="1 2">
    <name type="scientific">Rathayibacter rathayi</name>
    <name type="common">Corynebacterium rathayi</name>
    <dbReference type="NCBI Taxonomy" id="33887"/>
    <lineage>
        <taxon>Bacteria</taxon>
        <taxon>Bacillati</taxon>
        <taxon>Actinomycetota</taxon>
        <taxon>Actinomycetes</taxon>
        <taxon>Micrococcales</taxon>
        <taxon>Microbacteriaceae</taxon>
        <taxon>Rathayibacter</taxon>
    </lineage>
</organism>
<dbReference type="EMBL" id="PSVT01000032">
    <property type="protein sequence ID" value="PPH74821.1"/>
    <property type="molecule type" value="Genomic_DNA"/>
</dbReference>
<accession>A0ABX5ACJ9</accession>
<name>A0ABX5ACJ9_RATRA</name>
<dbReference type="Proteomes" id="UP000239698">
    <property type="component" value="Unassembled WGS sequence"/>
</dbReference>
<reference evidence="1 2" key="1">
    <citation type="submission" date="2018-02" db="EMBL/GenBank/DDBJ databases">
        <title>Bacteriophage NCPPB3778 and a type I-E CRISPR drive the evolution of the US Biological Select Agent, Rathayibacter toxicus.</title>
        <authorList>
            <person name="Davis E.W.II."/>
            <person name="Tabima J.F."/>
            <person name="Weisberg A.J."/>
            <person name="Lopes L.D."/>
            <person name="Wiseman M.S."/>
            <person name="Wiseman M.S."/>
            <person name="Pupko T."/>
            <person name="Belcher M.S."/>
            <person name="Sechler A.J."/>
            <person name="Tancos M.A."/>
            <person name="Schroeder B.K."/>
            <person name="Murray T.D."/>
            <person name="Luster D.G."/>
            <person name="Schneider W.L."/>
            <person name="Rogers E."/>
            <person name="Andreote F.D."/>
            <person name="Grunwald N.J."/>
            <person name="Putnam M.L."/>
            <person name="Chang J.H."/>
        </authorList>
    </citation>
    <scope>NUCLEOTIDE SEQUENCE [LARGE SCALE GENOMIC DNA]</scope>
    <source>
        <strain evidence="1 2">AY1D6</strain>
    </source>
</reference>
<protein>
    <submittedName>
        <fullName evidence="1">Uncharacterized protein</fullName>
    </submittedName>
</protein>
<comment type="caution">
    <text evidence="1">The sequence shown here is derived from an EMBL/GenBank/DDBJ whole genome shotgun (WGS) entry which is preliminary data.</text>
</comment>